<dbReference type="GO" id="GO:0043043">
    <property type="term" value="P:peptide biosynthetic process"/>
    <property type="evidence" value="ECO:0007669"/>
    <property type="project" value="InterPro"/>
</dbReference>
<evidence type="ECO:0000256" key="3">
    <source>
        <dbReference type="ARBA" id="ARBA00009479"/>
    </source>
</evidence>
<dbReference type="FunFam" id="2.40.50.140:FF:000004">
    <property type="entry name" value="Elongation factor P"/>
    <property type="match status" value="1"/>
</dbReference>
<dbReference type="Pfam" id="PF09285">
    <property type="entry name" value="Elong-fact-P_C"/>
    <property type="match status" value="1"/>
</dbReference>
<evidence type="ECO:0000256" key="1">
    <source>
        <dbReference type="ARBA" id="ARBA00004496"/>
    </source>
</evidence>
<comment type="similarity">
    <text evidence="3 7 9">Belongs to the elongation factor P family.</text>
</comment>
<evidence type="ECO:0000259" key="11">
    <source>
        <dbReference type="SMART" id="SM01185"/>
    </source>
</evidence>
<dbReference type="InterPro" id="IPR001059">
    <property type="entry name" value="Transl_elong_P/YeiP_cen"/>
</dbReference>
<dbReference type="AlphaFoldDB" id="A0A1F7JGG0"/>
<dbReference type="GO" id="GO:0003746">
    <property type="term" value="F:translation elongation factor activity"/>
    <property type="evidence" value="ECO:0007669"/>
    <property type="project" value="UniProtKB-UniRule"/>
</dbReference>
<dbReference type="CDD" id="cd05794">
    <property type="entry name" value="S1_EF-P_repeat_2"/>
    <property type="match status" value="1"/>
</dbReference>
<sequence length="188" mass="21013">MKIDAGSLKKGDFIKQNDEILQVLKFEHNFRGRGSATCRLKTKNIKTGNSLDISFRTADMTDILDVETIKMQFLYKSGESYVFMDQITFEQQSILKGIVGSTGNYLKEGDIIHCLIYQGECLAIRPPQSVKLKVIQADDALKGDTATYAKKQVVLETGITILTPLFIKNGDIIAVNPETGEYVERVNK</sequence>
<comment type="function">
    <text evidence="7">Involved in peptide bond synthesis. Stimulates efficient translation and peptide-bond synthesis on native or reconstituted 70S ribosomes in vitro. Probably functions indirectly by altering the affinity of the ribosome for aminoacyl-tRNA, thus increasing their reactivity as acceptors for peptidyl transferase.</text>
</comment>
<dbReference type="Gene3D" id="2.30.30.30">
    <property type="match status" value="1"/>
</dbReference>
<gene>
    <name evidence="7" type="primary">efp</name>
    <name evidence="12" type="ORF">A3H78_05410</name>
</gene>
<feature type="domain" description="Elongation factor P C-terminal" evidence="10">
    <location>
        <begin position="130"/>
        <end position="185"/>
    </location>
</feature>
<dbReference type="InterPro" id="IPR012340">
    <property type="entry name" value="NA-bd_OB-fold"/>
</dbReference>
<dbReference type="NCBIfam" id="TIGR00038">
    <property type="entry name" value="efp"/>
    <property type="match status" value="1"/>
</dbReference>
<comment type="pathway">
    <text evidence="2 7">Protein biosynthesis; polypeptide chain elongation.</text>
</comment>
<dbReference type="PANTHER" id="PTHR30053">
    <property type="entry name" value="ELONGATION FACTOR P"/>
    <property type="match status" value="1"/>
</dbReference>
<dbReference type="InterPro" id="IPR020599">
    <property type="entry name" value="Transl_elong_fac_P/YeiP"/>
</dbReference>
<evidence type="ECO:0000313" key="12">
    <source>
        <dbReference type="EMBL" id="OGK54704.1"/>
    </source>
</evidence>
<dbReference type="Pfam" id="PF08207">
    <property type="entry name" value="EFP_N"/>
    <property type="match status" value="1"/>
</dbReference>
<protein>
    <recommendedName>
        <fullName evidence="7 8">Elongation factor P</fullName>
        <shortName evidence="7">EF-P</shortName>
    </recommendedName>
</protein>
<dbReference type="SMART" id="SM01185">
    <property type="entry name" value="EFP"/>
    <property type="match status" value="1"/>
</dbReference>
<organism evidence="12 13">
    <name type="scientific">Candidatus Roizmanbacteria bacterium RIFCSPLOWO2_02_FULL_36_11</name>
    <dbReference type="NCBI Taxonomy" id="1802071"/>
    <lineage>
        <taxon>Bacteria</taxon>
        <taxon>Candidatus Roizmaniibacteriota</taxon>
    </lineage>
</organism>
<name>A0A1F7JGG0_9BACT</name>
<comment type="subcellular location">
    <subcellularLocation>
        <location evidence="1 7">Cytoplasm</location>
    </subcellularLocation>
</comment>
<dbReference type="UniPathway" id="UPA00345"/>
<evidence type="ECO:0000256" key="8">
    <source>
        <dbReference type="NCBIfam" id="TIGR00038"/>
    </source>
</evidence>
<dbReference type="InterPro" id="IPR011768">
    <property type="entry name" value="Transl_elongation_fac_P"/>
</dbReference>
<evidence type="ECO:0000313" key="13">
    <source>
        <dbReference type="Proteomes" id="UP000177418"/>
    </source>
</evidence>
<evidence type="ECO:0000259" key="10">
    <source>
        <dbReference type="SMART" id="SM00841"/>
    </source>
</evidence>
<dbReference type="InterPro" id="IPR013185">
    <property type="entry name" value="Transl_elong_KOW-like"/>
</dbReference>
<dbReference type="PANTHER" id="PTHR30053:SF12">
    <property type="entry name" value="ELONGATION FACTOR P (EF-P) FAMILY PROTEIN"/>
    <property type="match status" value="1"/>
</dbReference>
<dbReference type="SUPFAM" id="SSF50249">
    <property type="entry name" value="Nucleic acid-binding proteins"/>
    <property type="match status" value="2"/>
</dbReference>
<dbReference type="InterPro" id="IPR008991">
    <property type="entry name" value="Translation_prot_SH3-like_sf"/>
</dbReference>
<evidence type="ECO:0000256" key="2">
    <source>
        <dbReference type="ARBA" id="ARBA00004815"/>
    </source>
</evidence>
<dbReference type="InterPro" id="IPR014722">
    <property type="entry name" value="Rib_uL2_dom2"/>
</dbReference>
<proteinExistence type="inferred from homology"/>
<dbReference type="Gene3D" id="2.40.50.140">
    <property type="entry name" value="Nucleic acid-binding proteins"/>
    <property type="match status" value="2"/>
</dbReference>
<comment type="caution">
    <text evidence="12">The sequence shown here is derived from an EMBL/GenBank/DDBJ whole genome shotgun (WGS) entry which is preliminary data.</text>
</comment>
<evidence type="ECO:0000256" key="6">
    <source>
        <dbReference type="ARBA" id="ARBA00022917"/>
    </source>
</evidence>
<keyword evidence="6 7" id="KW-0648">Protein biosynthesis</keyword>
<reference evidence="12 13" key="1">
    <citation type="journal article" date="2016" name="Nat. Commun.">
        <title>Thousands of microbial genomes shed light on interconnected biogeochemical processes in an aquifer system.</title>
        <authorList>
            <person name="Anantharaman K."/>
            <person name="Brown C.T."/>
            <person name="Hug L.A."/>
            <person name="Sharon I."/>
            <person name="Castelle C.J."/>
            <person name="Probst A.J."/>
            <person name="Thomas B.C."/>
            <person name="Singh A."/>
            <person name="Wilkins M.J."/>
            <person name="Karaoz U."/>
            <person name="Brodie E.L."/>
            <person name="Williams K.H."/>
            <person name="Hubbard S.S."/>
            <person name="Banfield J.F."/>
        </authorList>
    </citation>
    <scope>NUCLEOTIDE SEQUENCE [LARGE SCALE GENOMIC DNA]</scope>
</reference>
<dbReference type="CDD" id="cd04470">
    <property type="entry name" value="S1_EF-P_repeat_1"/>
    <property type="match status" value="1"/>
</dbReference>
<dbReference type="GO" id="GO:0005829">
    <property type="term" value="C:cytosol"/>
    <property type="evidence" value="ECO:0007669"/>
    <property type="project" value="UniProtKB-ARBA"/>
</dbReference>
<evidence type="ECO:0000256" key="7">
    <source>
        <dbReference type="HAMAP-Rule" id="MF_00141"/>
    </source>
</evidence>
<evidence type="ECO:0000256" key="5">
    <source>
        <dbReference type="ARBA" id="ARBA00022768"/>
    </source>
</evidence>
<evidence type="ECO:0000256" key="4">
    <source>
        <dbReference type="ARBA" id="ARBA00022490"/>
    </source>
</evidence>
<accession>A0A1F7JGG0</accession>
<dbReference type="HAMAP" id="MF_00141">
    <property type="entry name" value="EF_P"/>
    <property type="match status" value="1"/>
</dbReference>
<dbReference type="SUPFAM" id="SSF50104">
    <property type="entry name" value="Translation proteins SH3-like domain"/>
    <property type="match status" value="1"/>
</dbReference>
<dbReference type="PIRSF" id="PIRSF005901">
    <property type="entry name" value="EF-P"/>
    <property type="match status" value="1"/>
</dbReference>
<dbReference type="SMART" id="SM00841">
    <property type="entry name" value="Elong-fact-P_C"/>
    <property type="match status" value="1"/>
</dbReference>
<dbReference type="FunFam" id="2.40.50.140:FF:000009">
    <property type="entry name" value="Elongation factor P"/>
    <property type="match status" value="1"/>
</dbReference>
<keyword evidence="5 7" id="KW-0251">Elongation factor</keyword>
<dbReference type="Pfam" id="PF01132">
    <property type="entry name" value="EFP"/>
    <property type="match status" value="1"/>
</dbReference>
<evidence type="ECO:0000256" key="9">
    <source>
        <dbReference type="RuleBase" id="RU004389"/>
    </source>
</evidence>
<keyword evidence="4 7" id="KW-0963">Cytoplasm</keyword>
<dbReference type="NCBIfam" id="NF001810">
    <property type="entry name" value="PRK00529.1"/>
    <property type="match status" value="1"/>
</dbReference>
<dbReference type="InterPro" id="IPR015365">
    <property type="entry name" value="Elong-fact-P_C"/>
</dbReference>
<dbReference type="EMBL" id="MGAV01000013">
    <property type="protein sequence ID" value="OGK54704.1"/>
    <property type="molecule type" value="Genomic_DNA"/>
</dbReference>
<dbReference type="Proteomes" id="UP000177418">
    <property type="component" value="Unassembled WGS sequence"/>
</dbReference>
<feature type="domain" description="Translation elongation factor P/YeiP central" evidence="11">
    <location>
        <begin position="68"/>
        <end position="122"/>
    </location>
</feature>